<evidence type="ECO:0000256" key="7">
    <source>
        <dbReference type="ARBA" id="ARBA00023053"/>
    </source>
</evidence>
<evidence type="ECO:0000256" key="15">
    <source>
        <dbReference type="SAM" id="Phobius"/>
    </source>
</evidence>
<evidence type="ECO:0000256" key="1">
    <source>
        <dbReference type="ARBA" id="ARBA00004141"/>
    </source>
</evidence>
<dbReference type="OrthoDB" id="5800348at2759"/>
<evidence type="ECO:0000256" key="5">
    <source>
        <dbReference type="ARBA" id="ARBA00022692"/>
    </source>
</evidence>
<keyword evidence="4 13" id="KW-0894">Sodium channel</keyword>
<feature type="signal peptide" evidence="16">
    <location>
        <begin position="1"/>
        <end position="17"/>
    </location>
</feature>
<comment type="subcellular location">
    <subcellularLocation>
        <location evidence="1">Membrane</location>
        <topology evidence="1">Multi-pass membrane protein</topology>
    </subcellularLocation>
</comment>
<organism evidence="17 18">
    <name type="scientific">Pristionchus pacificus</name>
    <name type="common">Parasitic nematode worm</name>
    <dbReference type="NCBI Taxonomy" id="54126"/>
    <lineage>
        <taxon>Eukaryota</taxon>
        <taxon>Metazoa</taxon>
        <taxon>Ecdysozoa</taxon>
        <taxon>Nematoda</taxon>
        <taxon>Chromadorea</taxon>
        <taxon>Rhabditida</taxon>
        <taxon>Rhabditina</taxon>
        <taxon>Diplogasteromorpha</taxon>
        <taxon>Diplogasteroidea</taxon>
        <taxon>Neodiplogasteridae</taxon>
        <taxon>Pristionchus</taxon>
    </lineage>
</organism>
<evidence type="ECO:0000256" key="12">
    <source>
        <dbReference type="ARBA" id="ARBA00023303"/>
    </source>
</evidence>
<dbReference type="EnsemblMetazoa" id="PPA07298.1">
    <property type="protein sequence ID" value="PPA07298.1"/>
    <property type="gene ID" value="WBGene00096852"/>
</dbReference>
<dbReference type="GO" id="GO:0035725">
    <property type="term" value="P:sodium ion transmembrane transport"/>
    <property type="evidence" value="ECO:0000318"/>
    <property type="project" value="GO_Central"/>
</dbReference>
<dbReference type="PANTHER" id="PTHR11690:SF177">
    <property type="entry name" value="EGF-LIKE DOMAIN-CONTAINING PROTEIN"/>
    <property type="match status" value="1"/>
</dbReference>
<dbReference type="PANTHER" id="PTHR11690">
    <property type="entry name" value="AMILORIDE-SENSITIVE SODIUM CHANNEL-RELATED"/>
    <property type="match status" value="1"/>
</dbReference>
<keyword evidence="3 13" id="KW-0813">Transport</keyword>
<reference evidence="17" key="2">
    <citation type="submission" date="2022-06" db="UniProtKB">
        <authorList>
            <consortium name="EnsemblMetazoa"/>
        </authorList>
    </citation>
    <scope>IDENTIFICATION</scope>
    <source>
        <strain evidence="17">PS312</strain>
    </source>
</reference>
<evidence type="ECO:0000256" key="8">
    <source>
        <dbReference type="ARBA" id="ARBA00023065"/>
    </source>
</evidence>
<dbReference type="InterPro" id="IPR001873">
    <property type="entry name" value="ENaC"/>
</dbReference>
<comment type="similarity">
    <text evidence="2 13">Belongs to the amiloride-sensitive sodium channel (TC 1.A.6) family.</text>
</comment>
<reference evidence="18" key="1">
    <citation type="journal article" date="2008" name="Nat. Genet.">
        <title>The Pristionchus pacificus genome provides a unique perspective on nematode lifestyle and parasitism.</title>
        <authorList>
            <person name="Dieterich C."/>
            <person name="Clifton S.W."/>
            <person name="Schuster L.N."/>
            <person name="Chinwalla A."/>
            <person name="Delehaunty K."/>
            <person name="Dinkelacker I."/>
            <person name="Fulton L."/>
            <person name="Fulton R."/>
            <person name="Godfrey J."/>
            <person name="Minx P."/>
            <person name="Mitreva M."/>
            <person name="Roeseler W."/>
            <person name="Tian H."/>
            <person name="Witte H."/>
            <person name="Yang S.P."/>
            <person name="Wilson R.K."/>
            <person name="Sommer R.J."/>
        </authorList>
    </citation>
    <scope>NUCLEOTIDE SEQUENCE [LARGE SCALE GENOMIC DNA]</scope>
    <source>
        <strain evidence="18">PS312</strain>
    </source>
</reference>
<evidence type="ECO:0000256" key="13">
    <source>
        <dbReference type="RuleBase" id="RU000679"/>
    </source>
</evidence>
<protein>
    <submittedName>
        <fullName evidence="17">Ion channel</fullName>
    </submittedName>
</protein>
<evidence type="ECO:0000256" key="14">
    <source>
        <dbReference type="SAM" id="MobiDB-lite"/>
    </source>
</evidence>
<name>A0A2A6C5E4_PRIPA</name>
<feature type="compositionally biased region" description="Pro residues" evidence="14">
    <location>
        <begin position="71"/>
        <end position="83"/>
    </location>
</feature>
<evidence type="ECO:0000256" key="2">
    <source>
        <dbReference type="ARBA" id="ARBA00007193"/>
    </source>
</evidence>
<dbReference type="GO" id="GO:0015280">
    <property type="term" value="F:ligand-gated sodium channel activity"/>
    <property type="evidence" value="ECO:0000318"/>
    <property type="project" value="GO_Central"/>
</dbReference>
<keyword evidence="9 15" id="KW-0472">Membrane</keyword>
<evidence type="ECO:0000256" key="3">
    <source>
        <dbReference type="ARBA" id="ARBA00022448"/>
    </source>
</evidence>
<keyword evidence="18" id="KW-1185">Reference proteome</keyword>
<keyword evidence="16" id="KW-0732">Signal</keyword>
<evidence type="ECO:0000313" key="17">
    <source>
        <dbReference type="EnsemblMetazoa" id="PPA07298.1"/>
    </source>
</evidence>
<keyword evidence="6 15" id="KW-1133">Transmembrane helix</keyword>
<keyword evidence="12 13" id="KW-0407">Ion channel</keyword>
<feature type="transmembrane region" description="Helical" evidence="15">
    <location>
        <begin position="501"/>
        <end position="528"/>
    </location>
</feature>
<dbReference type="Gene3D" id="2.60.470.10">
    <property type="entry name" value="Acid-sensing ion channels like domains"/>
    <property type="match status" value="1"/>
</dbReference>
<evidence type="ECO:0000256" key="10">
    <source>
        <dbReference type="ARBA" id="ARBA00023180"/>
    </source>
</evidence>
<evidence type="ECO:0000313" key="18">
    <source>
        <dbReference type="Proteomes" id="UP000005239"/>
    </source>
</evidence>
<evidence type="ECO:0000256" key="4">
    <source>
        <dbReference type="ARBA" id="ARBA00022461"/>
    </source>
</evidence>
<dbReference type="Proteomes" id="UP000005239">
    <property type="component" value="Unassembled WGS sequence"/>
</dbReference>
<feature type="compositionally biased region" description="Low complexity" evidence="14">
    <location>
        <begin position="127"/>
        <end position="158"/>
    </location>
</feature>
<sequence>MRLALLLLFCQIHFAGGLQAPMEQAIDDGGGGGGGGVGGVKELPYDPGLGYVDPNPNAQPDAGGVGGGDPPTDPPPTDPPPTEAPTTEPPTEEAPTAAPPTDTPNPGGGEPATDAPTAAPTDPPGGEPATTEAPTQAPPATTQATVPTTTTTEKPTTTTEDRGRCGQYTADDGKVYADRCKTKDTKATCAMDTSQPYCTCSAGWTDTYCAVNMQAFGNLGGNSSEGLVDVINVGKTSPARLIASLPALLSFLTDEQRVQMSYDVEEMIVDASFEELPLNIRESFTLFNDPSLGNCFTFNHFNASLQYQSRGAGPRYGVFTFIHPIGQNIYLESVKHTVQPGNADQIAMKKSSFKRLRGLFTHCAAGPSSAQSFYFPGDYSVDGCLRSCYQDSVYRSCGCMDPSYARKPGVAACNFEKLACIEEMSAKRGDPYHWPECRCDVPCDEIEYRYETSQAMHLQTLSSNTSRTSEIVIYLVTLYVYSQVEQWTFPFSRVLGLTGGFAGVLLGICVVFVIELILLVVRVALIGITNTDPLRMKKDSREKMR</sequence>
<keyword evidence="8 13" id="KW-0406">Ion transport</keyword>
<proteinExistence type="inferred from homology"/>
<keyword evidence="11 13" id="KW-0739">Sodium transport</keyword>
<dbReference type="AlphaFoldDB" id="A0A2A6C5E4"/>
<evidence type="ECO:0000256" key="9">
    <source>
        <dbReference type="ARBA" id="ARBA00023136"/>
    </source>
</evidence>
<dbReference type="GO" id="GO:0005886">
    <property type="term" value="C:plasma membrane"/>
    <property type="evidence" value="ECO:0000318"/>
    <property type="project" value="GO_Central"/>
</dbReference>
<evidence type="ECO:0000256" key="11">
    <source>
        <dbReference type="ARBA" id="ARBA00023201"/>
    </source>
</evidence>
<feature type="chain" id="PRO_5043613095" evidence="16">
    <location>
        <begin position="18"/>
        <end position="545"/>
    </location>
</feature>
<keyword evidence="7" id="KW-0915">Sodium</keyword>
<feature type="compositionally biased region" description="Gly residues" evidence="14">
    <location>
        <begin position="29"/>
        <end position="39"/>
    </location>
</feature>
<keyword evidence="5 13" id="KW-0812">Transmembrane</keyword>
<keyword evidence="10" id="KW-0325">Glycoprotein</keyword>
<gene>
    <name evidence="17" type="primary">WBGene00096852</name>
</gene>
<feature type="compositionally biased region" description="Low complexity" evidence="14">
    <location>
        <begin position="111"/>
        <end position="120"/>
    </location>
</feature>
<dbReference type="Pfam" id="PF00858">
    <property type="entry name" value="ASC"/>
    <property type="match status" value="1"/>
</dbReference>
<evidence type="ECO:0000256" key="16">
    <source>
        <dbReference type="SAM" id="SignalP"/>
    </source>
</evidence>
<accession>A0A2A6C5E4</accession>
<evidence type="ECO:0000256" key="6">
    <source>
        <dbReference type="ARBA" id="ARBA00022989"/>
    </source>
</evidence>
<accession>A0A8R1U795</accession>
<feature type="region of interest" description="Disordered" evidence="14">
    <location>
        <begin position="29"/>
        <end position="164"/>
    </location>
</feature>